<dbReference type="EMBL" id="CYZO01000023">
    <property type="protein sequence ID" value="CUO18349.1"/>
    <property type="molecule type" value="Genomic_DNA"/>
</dbReference>
<keyword evidence="3" id="KW-0813">Transport</keyword>
<feature type="transmembrane region" description="Helical" evidence="9">
    <location>
        <begin position="500"/>
        <end position="519"/>
    </location>
</feature>
<dbReference type="InterPro" id="IPR002490">
    <property type="entry name" value="V-ATPase_116kDa_su"/>
</dbReference>
<evidence type="ECO:0000256" key="6">
    <source>
        <dbReference type="ARBA" id="ARBA00023065"/>
    </source>
</evidence>
<proteinExistence type="inferred from homology"/>
<dbReference type="GO" id="GO:0051117">
    <property type="term" value="F:ATPase binding"/>
    <property type="evidence" value="ECO:0007669"/>
    <property type="project" value="TreeGrafter"/>
</dbReference>
<evidence type="ECO:0000313" key="12">
    <source>
        <dbReference type="Proteomes" id="UP000095787"/>
    </source>
</evidence>
<comment type="similarity">
    <text evidence="2">Belongs to the V-ATPase 116 kDa subunit family.</text>
</comment>
<feature type="transmembrane region" description="Helical" evidence="9">
    <location>
        <begin position="563"/>
        <end position="581"/>
    </location>
</feature>
<evidence type="ECO:0000313" key="13">
    <source>
        <dbReference type="Proteomes" id="UP000292665"/>
    </source>
</evidence>
<evidence type="ECO:0000256" key="9">
    <source>
        <dbReference type="SAM" id="Phobius"/>
    </source>
</evidence>
<evidence type="ECO:0000313" key="11">
    <source>
        <dbReference type="EMBL" id="RYS79129.1"/>
    </source>
</evidence>
<dbReference type="Gene3D" id="3.30.70.2750">
    <property type="match status" value="1"/>
</dbReference>
<feature type="transmembrane region" description="Helical" evidence="9">
    <location>
        <begin position="472"/>
        <end position="494"/>
    </location>
</feature>
<comment type="subcellular location">
    <subcellularLocation>
        <location evidence="1">Membrane</location>
        <topology evidence="1">Multi-pass membrane protein</topology>
    </subcellularLocation>
</comment>
<protein>
    <submittedName>
        <fullName evidence="11">ATPase</fullName>
    </submittedName>
    <submittedName>
        <fullName evidence="10">V-type ATP synthase subunit I</fullName>
    </submittedName>
</protein>
<dbReference type="RefSeq" id="WP_004848463.1">
    <property type="nucleotide sequence ID" value="NZ_AP028249.1"/>
</dbReference>
<feature type="transmembrane region" description="Helical" evidence="9">
    <location>
        <begin position="356"/>
        <end position="381"/>
    </location>
</feature>
<sequence length="649" mass="74188">MIVKMKFINISGPRNDIDRVTDQYLSRYEIQLESALSELKTVDNLRPFVELNPYREVLSKANEFVGYLPNAETVEPDTKLGLDDMFELVRKADEDYRTLQEKKEKLKQKIEEYRAKQQIVAPFRPLECDLHRVLHYRYITYRFGRIAVEFYHKMQKYLMDDLKAIFVEGERDESYVYGVYFVSQAETQKVDAVFRSLHFERIELKDEFEGTPDTAYRVLENEIARVNLEIEDLDKQAGEMLADRAPQLVAARDRLEELSNNFDVRKLAARMEDKQEDYYILCGWMAEDDVDKFVEEVKEDDKVFVVVEDDHDAYFGEPPTKLENPKLFKPFEMFVSMYGLPAHNEMDPTMFVGLTYSFIFGVMFGDVGQGLLLMIGGGLVYKFKKAPLAGIIATAGVFSTIFGFLFGSIFGFEDVLPALWIRPIDHMTTLPFLGKLNTVFIVAVAFGMFLIMVAMVLHIINAVRGKNMESAWFDPNGAAGLVFYLAVVVTVVLFMTGNPLPGGIVMAIMFGIPLLLIFFREPLTRMLQKRADKMETGKAMFVVQGFFELFETLLSYFSNTISFIRIGAFAVSHAAIMEVVLQLAGAESGSPNWAGVIFGNLFVCGFEGLIVGIQVLRLEYYELFSRFYKGSGHAFDPYAKRKTKKNSRK</sequence>
<accession>A0A174D219</accession>
<dbReference type="Pfam" id="PF01496">
    <property type="entry name" value="V_ATPase_I"/>
    <property type="match status" value="1"/>
</dbReference>
<feature type="transmembrane region" description="Helical" evidence="9">
    <location>
        <begin position="593"/>
        <end position="616"/>
    </location>
</feature>
<keyword evidence="6" id="KW-0406">Ion transport</keyword>
<dbReference type="GO" id="GO:0016471">
    <property type="term" value="C:vacuolar proton-transporting V-type ATPase complex"/>
    <property type="evidence" value="ECO:0007669"/>
    <property type="project" value="TreeGrafter"/>
</dbReference>
<evidence type="ECO:0000256" key="3">
    <source>
        <dbReference type="ARBA" id="ARBA00022448"/>
    </source>
</evidence>
<reference evidence="11 13" key="2">
    <citation type="journal article" date="2019" name="Science, e1252229">
        <title>Invertible promoters mediate bacterial phase variation, antibiotic resistance, and host adaptation in the gut.</title>
        <authorList>
            <person name="Jiang X."/>
            <person name="Hall A.B."/>
            <person name="Arthur T.D."/>
            <person name="Plichta D.R."/>
            <person name="Covington C.T."/>
            <person name="Poyet M."/>
            <person name="Crothers J."/>
            <person name="Moses P.L."/>
            <person name="Tolonen A.C."/>
            <person name="Vlamakis H."/>
            <person name="Alm E.J."/>
            <person name="Xavier R.J."/>
        </authorList>
    </citation>
    <scope>NUCLEOTIDE SEQUENCE [LARGE SCALE GENOMIC DNA]</scope>
    <source>
        <strain evidence="13">aa_0143</strain>
        <strain evidence="11">Aa_0143</strain>
    </source>
</reference>
<dbReference type="GO" id="GO:0046961">
    <property type="term" value="F:proton-transporting ATPase activity, rotational mechanism"/>
    <property type="evidence" value="ECO:0007669"/>
    <property type="project" value="InterPro"/>
</dbReference>
<evidence type="ECO:0000256" key="8">
    <source>
        <dbReference type="SAM" id="Coils"/>
    </source>
</evidence>
<organism evidence="10 12">
    <name type="scientific">[Ruminococcus] torques</name>
    <dbReference type="NCBI Taxonomy" id="33039"/>
    <lineage>
        <taxon>Bacteria</taxon>
        <taxon>Bacillati</taxon>
        <taxon>Bacillota</taxon>
        <taxon>Clostridia</taxon>
        <taxon>Lachnospirales</taxon>
        <taxon>Lachnospiraceae</taxon>
        <taxon>Mediterraneibacter</taxon>
    </lineage>
</organism>
<keyword evidence="8" id="KW-0175">Coiled coil</keyword>
<evidence type="ECO:0000313" key="10">
    <source>
        <dbReference type="EMBL" id="CUO18349.1"/>
    </source>
</evidence>
<dbReference type="PANTHER" id="PTHR11629">
    <property type="entry name" value="VACUOLAR PROTON ATPASES"/>
    <property type="match status" value="1"/>
</dbReference>
<evidence type="ECO:0000256" key="4">
    <source>
        <dbReference type="ARBA" id="ARBA00022692"/>
    </source>
</evidence>
<dbReference type="GO" id="GO:0033179">
    <property type="term" value="C:proton-transporting V-type ATPase, V0 domain"/>
    <property type="evidence" value="ECO:0007669"/>
    <property type="project" value="InterPro"/>
</dbReference>
<dbReference type="GO" id="GO:0007035">
    <property type="term" value="P:vacuolar acidification"/>
    <property type="evidence" value="ECO:0007669"/>
    <property type="project" value="TreeGrafter"/>
</dbReference>
<dbReference type="Gene3D" id="3.30.70.2170">
    <property type="match status" value="1"/>
</dbReference>
<reference evidence="10 12" key="1">
    <citation type="submission" date="2015-09" db="EMBL/GenBank/DDBJ databases">
        <authorList>
            <consortium name="Pathogen Informatics"/>
        </authorList>
    </citation>
    <scope>NUCLEOTIDE SEQUENCE [LARGE SCALE GENOMIC DNA]</scope>
    <source>
        <strain evidence="10 12">2789STDY5834841</strain>
    </source>
</reference>
<dbReference type="GeneID" id="97330307"/>
<keyword evidence="5 9" id="KW-1133">Transmembrane helix</keyword>
<dbReference type="EMBL" id="RCYR01000017">
    <property type="protein sequence ID" value="RYS79129.1"/>
    <property type="molecule type" value="Genomic_DNA"/>
</dbReference>
<gene>
    <name evidence="11" type="ORF">EAI93_09210</name>
    <name evidence="10" type="ORF">ERS852456_01842</name>
</gene>
<name>A0A174D219_9FIRM</name>
<dbReference type="AlphaFoldDB" id="A0A174D219"/>
<keyword evidence="4 9" id="KW-0812">Transmembrane</keyword>
<evidence type="ECO:0000256" key="2">
    <source>
        <dbReference type="ARBA" id="ARBA00009904"/>
    </source>
</evidence>
<evidence type="ECO:0000256" key="1">
    <source>
        <dbReference type="ARBA" id="ARBA00004141"/>
    </source>
</evidence>
<evidence type="ECO:0000256" key="7">
    <source>
        <dbReference type="ARBA" id="ARBA00023136"/>
    </source>
</evidence>
<dbReference type="PANTHER" id="PTHR11629:SF63">
    <property type="entry name" value="V-TYPE PROTON ATPASE SUBUNIT A"/>
    <property type="match status" value="1"/>
</dbReference>
<feature type="transmembrane region" description="Helical" evidence="9">
    <location>
        <begin position="432"/>
        <end position="460"/>
    </location>
</feature>
<dbReference type="Gene3D" id="1.20.1460.20">
    <property type="match status" value="1"/>
</dbReference>
<dbReference type="Proteomes" id="UP000292665">
    <property type="component" value="Unassembled WGS sequence"/>
</dbReference>
<feature type="coiled-coil region" evidence="8">
    <location>
        <begin position="82"/>
        <end position="119"/>
    </location>
</feature>
<evidence type="ECO:0000256" key="5">
    <source>
        <dbReference type="ARBA" id="ARBA00022989"/>
    </source>
</evidence>
<feature type="transmembrane region" description="Helical" evidence="9">
    <location>
        <begin position="388"/>
        <end position="412"/>
    </location>
</feature>
<dbReference type="Proteomes" id="UP000095787">
    <property type="component" value="Unassembled WGS sequence"/>
</dbReference>
<keyword evidence="7 9" id="KW-0472">Membrane</keyword>